<gene>
    <name evidence="1" type="ORF">NQ318_008117</name>
</gene>
<name>A0AAV8YQ95_9CUCU</name>
<dbReference type="InterPro" id="IPR036187">
    <property type="entry name" value="DNA_mismatch_repair_MutS_sf"/>
</dbReference>
<dbReference type="SUPFAM" id="SSF48334">
    <property type="entry name" value="DNA repair protein MutS, domain III"/>
    <property type="match status" value="1"/>
</dbReference>
<dbReference type="Gene3D" id="1.10.1420.10">
    <property type="match status" value="2"/>
</dbReference>
<evidence type="ECO:0000313" key="2">
    <source>
        <dbReference type="Proteomes" id="UP001162162"/>
    </source>
</evidence>
<keyword evidence="2" id="KW-1185">Reference proteome</keyword>
<organism evidence="1 2">
    <name type="scientific">Aromia moschata</name>
    <dbReference type="NCBI Taxonomy" id="1265417"/>
    <lineage>
        <taxon>Eukaryota</taxon>
        <taxon>Metazoa</taxon>
        <taxon>Ecdysozoa</taxon>
        <taxon>Arthropoda</taxon>
        <taxon>Hexapoda</taxon>
        <taxon>Insecta</taxon>
        <taxon>Pterygota</taxon>
        <taxon>Neoptera</taxon>
        <taxon>Endopterygota</taxon>
        <taxon>Coleoptera</taxon>
        <taxon>Polyphaga</taxon>
        <taxon>Cucujiformia</taxon>
        <taxon>Chrysomeloidea</taxon>
        <taxon>Cerambycidae</taxon>
        <taxon>Cerambycinae</taxon>
        <taxon>Callichromatini</taxon>
        <taxon>Aromia</taxon>
    </lineage>
</organism>
<dbReference type="AlphaFoldDB" id="A0AAV8YQ95"/>
<dbReference type="EMBL" id="JAPWTK010000064">
    <property type="protein sequence ID" value="KAJ8952800.1"/>
    <property type="molecule type" value="Genomic_DNA"/>
</dbReference>
<sequence>MFQVIIKRIQNFRASNRDWNVLHKAIHQTIFINDLCFPYMKKSKILRDLHNAISPHLLGLEHSVDKAIDLNCDRKQGRPVIRFGLDEHLDAKRLRQQGMAKDLTAAARFSADNLPDFLNECAMVYLPEIGHLIAIKEWESHCDPEQLKDLDFQFMFTLRGTIHYKNPLCIELDKRLGDINAEIIDHENRILRRLSDLVVKYNKDIREPLRIIGLMDW</sequence>
<dbReference type="Proteomes" id="UP001162162">
    <property type="component" value="Unassembled WGS sequence"/>
</dbReference>
<comment type="caution">
    <text evidence="1">The sequence shown here is derived from an EMBL/GenBank/DDBJ whole genome shotgun (WGS) entry which is preliminary data.</text>
</comment>
<protein>
    <submittedName>
        <fullName evidence="1">Uncharacterized protein</fullName>
    </submittedName>
</protein>
<evidence type="ECO:0000313" key="1">
    <source>
        <dbReference type="EMBL" id="KAJ8952800.1"/>
    </source>
</evidence>
<proteinExistence type="predicted"/>
<accession>A0AAV8YQ95</accession>
<reference evidence="1" key="1">
    <citation type="journal article" date="2023" name="Insect Mol. Biol.">
        <title>Genome sequencing provides insights into the evolution of gene families encoding plant cell wall-degrading enzymes in longhorned beetles.</title>
        <authorList>
            <person name="Shin N.R."/>
            <person name="Okamura Y."/>
            <person name="Kirsch R."/>
            <person name="Pauchet Y."/>
        </authorList>
    </citation>
    <scope>NUCLEOTIDE SEQUENCE</scope>
    <source>
        <strain evidence="1">AMC_N1</strain>
    </source>
</reference>